<keyword evidence="2" id="KW-1185">Reference proteome</keyword>
<protein>
    <recommendedName>
        <fullName evidence="3">Peptidase U32</fullName>
    </recommendedName>
</protein>
<dbReference type="RefSeq" id="WP_112259719.1">
    <property type="nucleotide sequence ID" value="NZ_QMIG01000023.1"/>
</dbReference>
<proteinExistence type="predicted"/>
<evidence type="ECO:0000313" key="1">
    <source>
        <dbReference type="EMBL" id="RAW10978.1"/>
    </source>
</evidence>
<dbReference type="OrthoDB" id="244056at2"/>
<dbReference type="Proteomes" id="UP000250462">
    <property type="component" value="Unassembled WGS sequence"/>
</dbReference>
<evidence type="ECO:0000313" key="2">
    <source>
        <dbReference type="Proteomes" id="UP000250462"/>
    </source>
</evidence>
<dbReference type="InterPro" id="IPR001539">
    <property type="entry name" value="Peptidase_U32"/>
</dbReference>
<dbReference type="Pfam" id="PF01136">
    <property type="entry name" value="Peptidase_U32"/>
    <property type="match status" value="1"/>
</dbReference>
<dbReference type="AlphaFoldDB" id="A0A329QKE1"/>
<evidence type="ECO:0008006" key="3">
    <source>
        <dbReference type="Google" id="ProtNLM"/>
    </source>
</evidence>
<dbReference type="EMBL" id="QMIG01000023">
    <property type="protein sequence ID" value="RAW10978.1"/>
    <property type="molecule type" value="Genomic_DNA"/>
</dbReference>
<name>A0A329QKE1_9ACTN</name>
<comment type="caution">
    <text evidence="1">The sequence shown here is derived from an EMBL/GenBank/DDBJ whole genome shotgun (WGS) entry which is preliminary data.</text>
</comment>
<gene>
    <name evidence="1" type="ORF">DPM12_17895</name>
</gene>
<organism evidence="1 2">
    <name type="scientific">Phytoactinopolyspora halophila</name>
    <dbReference type="NCBI Taxonomy" id="1981511"/>
    <lineage>
        <taxon>Bacteria</taxon>
        <taxon>Bacillati</taxon>
        <taxon>Actinomycetota</taxon>
        <taxon>Actinomycetes</taxon>
        <taxon>Jiangellales</taxon>
        <taxon>Jiangellaceae</taxon>
        <taxon>Phytoactinopolyspora</taxon>
    </lineage>
</organism>
<reference evidence="1 2" key="1">
    <citation type="submission" date="2018-06" db="EMBL/GenBank/DDBJ databases">
        <title>Phytoactinopolyspora halophila sp. nov., a novel halophilic actinomycete isolated from a saline soil in China.</title>
        <authorList>
            <person name="Tang S.-K."/>
        </authorList>
    </citation>
    <scope>NUCLEOTIDE SEQUENCE [LARGE SCALE GENOMIC DNA]</scope>
    <source>
        <strain evidence="1 2">YIM 96934</strain>
    </source>
</reference>
<sequence length="297" mass="31846">MHATRSFLASLGLARGDQPAPDTSASRFDDGARFRVEIPSVEGPQAFEAVLDAADEHGIRVHRVSQGSGIMLLTDAEISRMVELGREHDIEVSLFTGPRAAWDVGAQVTSATGRVVGASLRGTDQLVYGIEDVRRGCALGVRSVLVADIGQLWVLARMKSAGELPPDLVLKVSVTLPVANPATARVLQDIGASTLNLPVDLPVADIAAIREAVTVPLDVYIEGADDFGAPVRHYELPEMVRVAAPIYVKFAVRNAPNLYPSGGHLEQLAISTARERVRRAAIGLAMLDRYYPESNPQ</sequence>
<accession>A0A329QKE1</accession>